<dbReference type="PANTHER" id="PTHR48098:SF1">
    <property type="entry name" value="DIACYLGLYCEROL ACYLTRANSFERASE_MYCOLYLTRANSFERASE AG85A"/>
    <property type="match status" value="1"/>
</dbReference>
<keyword evidence="2" id="KW-1185">Reference proteome</keyword>
<dbReference type="KEGG" id="cphy:B5808_06305"/>
<sequence length="437" mass="45209">MTAILDLSIISGPLVIVVYAVSALVALLLIAVRPSRRWSRRRWLLVAAVALVAGAVVGLVATWIVSDWANVFGVVLSAVVHTWIAVGFAGMALAAASFVRATWRRIVASALALLLFAATTAMSINIDIGQYPTVRSALGLSAYQGNPLPQISAPPAGTARSTIATWTAPNGMPDHGTVGEVEIPATVSGFPARPADVYLPPAALTANPPLLPVLIVLSGQPGNPDAPLSAAKLQRSLDAYAAQHQGLAPIVVSPDQLGSPQANPMCIDSPLGNSATYLTVDVPTWIRSNLPVLDSPDYWGIGGLSQGGTCSIQLGAAHPELFSAILDASGELAPSLGDEQKTIDQGFGGDSAAYEAATPAAIMAAKAPYTNMYAVFGVGANDSGFKPGVQTLYQDALAAGIDAVYVEAPDSAHDATAWAYTFQQGLGLIADRWGLNR</sequence>
<evidence type="ECO:0000313" key="2">
    <source>
        <dbReference type="Proteomes" id="UP000192775"/>
    </source>
</evidence>
<dbReference type="GO" id="GO:0016747">
    <property type="term" value="F:acyltransferase activity, transferring groups other than amino-acyl groups"/>
    <property type="evidence" value="ECO:0007669"/>
    <property type="project" value="TreeGrafter"/>
</dbReference>
<dbReference type="RefSeq" id="WP_085019012.1">
    <property type="nucleotide sequence ID" value="NZ_BMHD01000002.1"/>
</dbReference>
<accession>A0A1X9LI70</accession>
<dbReference type="PANTHER" id="PTHR48098">
    <property type="entry name" value="ENTEROCHELIN ESTERASE-RELATED"/>
    <property type="match status" value="1"/>
</dbReference>
<dbReference type="Gene3D" id="3.40.50.1820">
    <property type="entry name" value="alpha/beta hydrolase"/>
    <property type="match status" value="1"/>
</dbReference>
<dbReference type="SUPFAM" id="SSF53474">
    <property type="entry name" value="alpha/beta-Hydrolases"/>
    <property type="match status" value="1"/>
</dbReference>
<dbReference type="InterPro" id="IPR050583">
    <property type="entry name" value="Mycobacterial_A85_antigen"/>
</dbReference>
<dbReference type="InterPro" id="IPR029058">
    <property type="entry name" value="AB_hydrolase_fold"/>
</dbReference>
<evidence type="ECO:0000313" key="1">
    <source>
        <dbReference type="EMBL" id="ARJ04874.1"/>
    </source>
</evidence>
<dbReference type="Proteomes" id="UP000192775">
    <property type="component" value="Chromosome"/>
</dbReference>
<proteinExistence type="predicted"/>
<dbReference type="EMBL" id="CP020715">
    <property type="protein sequence ID" value="ARJ04874.1"/>
    <property type="molecule type" value="Genomic_DNA"/>
</dbReference>
<gene>
    <name evidence="1" type="ORF">B5808_06305</name>
</gene>
<reference evidence="1 2" key="1">
    <citation type="submission" date="2017-04" db="EMBL/GenBank/DDBJ databases">
        <authorList>
            <person name="Afonso C.L."/>
            <person name="Miller P.J."/>
            <person name="Scott M.A."/>
            <person name="Spackman E."/>
            <person name="Goraichik I."/>
            <person name="Dimitrov K.M."/>
            <person name="Suarez D.L."/>
            <person name="Swayne D.E."/>
        </authorList>
    </citation>
    <scope>NUCLEOTIDE SEQUENCE [LARGE SCALE GENOMIC DNA]</scope>
    <source>
        <strain evidence="2">XA(T)</strain>
    </source>
</reference>
<protein>
    <submittedName>
        <fullName evidence="1">Uncharacterized protein</fullName>
    </submittedName>
</protein>
<name>A0A1X9LI70_9MICO</name>
<dbReference type="STRING" id="1619308.B5808_06305"/>
<dbReference type="AlphaFoldDB" id="A0A1X9LI70"/>
<organism evidence="1 2">
    <name type="scientific">Cnuibacter physcomitrellae</name>
    <dbReference type="NCBI Taxonomy" id="1619308"/>
    <lineage>
        <taxon>Bacteria</taxon>
        <taxon>Bacillati</taxon>
        <taxon>Actinomycetota</taxon>
        <taxon>Actinomycetes</taxon>
        <taxon>Micrococcales</taxon>
        <taxon>Microbacteriaceae</taxon>
        <taxon>Cnuibacter</taxon>
    </lineage>
</organism>
<dbReference type="InterPro" id="IPR000801">
    <property type="entry name" value="Esterase-like"/>
</dbReference>
<dbReference type="Pfam" id="PF00756">
    <property type="entry name" value="Esterase"/>
    <property type="match status" value="1"/>
</dbReference>